<keyword evidence="2" id="KW-0808">Transferase</keyword>
<dbReference type="GO" id="GO:0032259">
    <property type="term" value="P:methylation"/>
    <property type="evidence" value="ECO:0007669"/>
    <property type="project" value="UniProtKB-KW"/>
</dbReference>
<dbReference type="Gene3D" id="3.40.50.150">
    <property type="entry name" value="Vaccinia Virus protein VP39"/>
    <property type="match status" value="1"/>
</dbReference>
<dbReference type="RefSeq" id="WP_386021464.1">
    <property type="nucleotide sequence ID" value="NZ_JBHUHX010000001.1"/>
</dbReference>
<dbReference type="EMBL" id="JBHUHX010000001">
    <property type="protein sequence ID" value="MFD2110252.1"/>
    <property type="molecule type" value="Genomic_DNA"/>
</dbReference>
<protein>
    <submittedName>
        <fullName evidence="2">Class I SAM-dependent methyltransferase</fullName>
    </submittedName>
</protein>
<dbReference type="Proteomes" id="UP001597337">
    <property type="component" value="Unassembled WGS sequence"/>
</dbReference>
<dbReference type="InterPro" id="IPR041698">
    <property type="entry name" value="Methyltransf_25"/>
</dbReference>
<comment type="caution">
    <text evidence="2">The sequence shown here is derived from an EMBL/GenBank/DDBJ whole genome shotgun (WGS) entry which is preliminary data.</text>
</comment>
<dbReference type="SUPFAM" id="SSF53335">
    <property type="entry name" value="S-adenosyl-L-methionine-dependent methyltransferases"/>
    <property type="match status" value="1"/>
</dbReference>
<name>A0ABW4Y3K8_9GAMM</name>
<organism evidence="2 3">
    <name type="scientific">Thiorhodococcus fuscus</name>
    <dbReference type="NCBI Taxonomy" id="527200"/>
    <lineage>
        <taxon>Bacteria</taxon>
        <taxon>Pseudomonadati</taxon>
        <taxon>Pseudomonadota</taxon>
        <taxon>Gammaproteobacteria</taxon>
        <taxon>Chromatiales</taxon>
        <taxon>Chromatiaceae</taxon>
        <taxon>Thiorhodococcus</taxon>
    </lineage>
</organism>
<reference evidence="3" key="1">
    <citation type="journal article" date="2019" name="Int. J. Syst. Evol. Microbiol.">
        <title>The Global Catalogue of Microorganisms (GCM) 10K type strain sequencing project: providing services to taxonomists for standard genome sequencing and annotation.</title>
        <authorList>
            <consortium name="The Broad Institute Genomics Platform"/>
            <consortium name="The Broad Institute Genome Sequencing Center for Infectious Disease"/>
            <person name="Wu L."/>
            <person name="Ma J."/>
        </authorList>
    </citation>
    <scope>NUCLEOTIDE SEQUENCE [LARGE SCALE GENOMIC DNA]</scope>
    <source>
        <strain evidence="3">KACC 12597</strain>
    </source>
</reference>
<gene>
    <name evidence="2" type="ORF">ACFSJC_00175</name>
</gene>
<evidence type="ECO:0000313" key="3">
    <source>
        <dbReference type="Proteomes" id="UP001597337"/>
    </source>
</evidence>
<dbReference type="GO" id="GO:0008168">
    <property type="term" value="F:methyltransferase activity"/>
    <property type="evidence" value="ECO:0007669"/>
    <property type="project" value="UniProtKB-KW"/>
</dbReference>
<proteinExistence type="predicted"/>
<evidence type="ECO:0000259" key="1">
    <source>
        <dbReference type="Pfam" id="PF13649"/>
    </source>
</evidence>
<accession>A0ABW4Y3K8</accession>
<dbReference type="Pfam" id="PF13649">
    <property type="entry name" value="Methyltransf_25"/>
    <property type="match status" value="1"/>
</dbReference>
<feature type="domain" description="Methyltransferase" evidence="1">
    <location>
        <begin position="46"/>
        <end position="141"/>
    </location>
</feature>
<keyword evidence="3" id="KW-1185">Reference proteome</keyword>
<sequence length="279" mass="31421">MSKVDTKERFSADWLSLREPADHRSRSPLVLSQVRRWAVDHDLLRIIDLGCGSGSNLRYLCPRLSVRQHWVCVDQDPELIDRLTATLPSSPQLAGLSTRVDRLQTQGLLADIDSRTLVTASALLDLVSEDWLADLVAACHRSGAALLVAMTYDGRVEIHPENPSDGWILDRFDRDQRRDKGLGPALGPTAAQRLQALAEAQGFKVHQSRSDWLLDGDDRDLMTQLIEGWAEAVSRQAPSETDRIEAWHRQRRQDLVSRTLSIRVGHQDLFLEPSFPSRP</sequence>
<evidence type="ECO:0000313" key="2">
    <source>
        <dbReference type="EMBL" id="MFD2110252.1"/>
    </source>
</evidence>
<keyword evidence="2" id="KW-0489">Methyltransferase</keyword>
<dbReference type="InterPro" id="IPR029063">
    <property type="entry name" value="SAM-dependent_MTases_sf"/>
</dbReference>